<evidence type="ECO:0000313" key="3">
    <source>
        <dbReference type="EMBL" id="SBT20446.1"/>
    </source>
</evidence>
<evidence type="ECO:0000313" key="2">
    <source>
        <dbReference type="EMBL" id="SBT16730.1"/>
    </source>
</evidence>
<evidence type="ECO:0000313" key="5">
    <source>
        <dbReference type="Proteomes" id="UP000092871"/>
    </source>
</evidence>
<dbReference type="OrthoDB" id="6828104at2"/>
<feature type="transmembrane region" description="Helical" evidence="1">
    <location>
        <begin position="117"/>
        <end position="137"/>
    </location>
</feature>
<evidence type="ECO:0000256" key="1">
    <source>
        <dbReference type="SAM" id="Phobius"/>
    </source>
</evidence>
<evidence type="ECO:0000313" key="4">
    <source>
        <dbReference type="Proteomes" id="UP000092840"/>
    </source>
</evidence>
<keyword evidence="1" id="KW-1133">Transmembrane helix</keyword>
<dbReference type="Proteomes" id="UP000092840">
    <property type="component" value="Unassembled WGS sequence"/>
</dbReference>
<reference evidence="2 5" key="2">
    <citation type="submission" date="2016-06" db="EMBL/GenBank/DDBJ databases">
        <authorList>
            <person name="Kjaerup R.B."/>
            <person name="Dalgaard T.S."/>
            <person name="Juul-Madsen H.R."/>
        </authorList>
    </citation>
    <scope>NUCLEOTIDE SEQUENCE [LARGE SCALE GENOMIC DNA]</scope>
    <source>
        <strain evidence="2 5">CECT 5115</strain>
    </source>
</reference>
<dbReference type="EMBL" id="FLRB01000006">
    <property type="protein sequence ID" value="SBT20446.1"/>
    <property type="molecule type" value="Genomic_DNA"/>
</dbReference>
<keyword evidence="4" id="KW-1185">Reference proteome</keyword>
<protein>
    <recommendedName>
        <fullName evidence="6">NAD synthetase</fullName>
    </recommendedName>
</protein>
<dbReference type="Proteomes" id="UP000092871">
    <property type="component" value="Unassembled WGS sequence"/>
</dbReference>
<sequence>MDFNLLGLNQNQVNSIRSQASLNKFEQGLKSRASALLGQITTNIDKITQFNGAGVCYIDQDDHVYKLREFMPTVRSKPVYIVLRQPPDAIKINDFEAYIRQNNVSPRETRLTSELKGLGYNCGGMVLGWIGVAASGVGSLATFGFSSVVFVISIASALSGIAQCANSAMRVYDEAFDNGALSEKLNTEEWYNNTLTALEAVSLFSAVIGAKGILQIFKTDFSTHGAKYVMEKLKNLTSRKKKELTIQIASFNRPVPNQLYFFNLIGGNFSKLVQTRTIYKKDITSELIDALGSALTVRSSIDGGGILNPNKPSSFTIGILEGLEDA</sequence>
<organism evidence="2 5">
    <name type="scientific">Marinomonas gallaica</name>
    <dbReference type="NCBI Taxonomy" id="1806667"/>
    <lineage>
        <taxon>Bacteria</taxon>
        <taxon>Pseudomonadati</taxon>
        <taxon>Pseudomonadota</taxon>
        <taxon>Gammaproteobacteria</taxon>
        <taxon>Oceanospirillales</taxon>
        <taxon>Oceanospirillaceae</taxon>
        <taxon>Marinomonas</taxon>
    </lineage>
</organism>
<gene>
    <name evidence="2" type="ORF">MGA5115_00812</name>
    <name evidence="3" type="ORF">MGA5116_01030</name>
</gene>
<name>A0A1C3JNU3_9GAMM</name>
<dbReference type="RefSeq" id="WP_067032243.1">
    <property type="nucleotide sequence ID" value="NZ_FLRA01000003.1"/>
</dbReference>
<feature type="transmembrane region" description="Helical" evidence="1">
    <location>
        <begin position="143"/>
        <end position="162"/>
    </location>
</feature>
<dbReference type="EMBL" id="FLRA01000003">
    <property type="protein sequence ID" value="SBT16730.1"/>
    <property type="molecule type" value="Genomic_DNA"/>
</dbReference>
<evidence type="ECO:0008006" key="6">
    <source>
        <dbReference type="Google" id="ProtNLM"/>
    </source>
</evidence>
<accession>A0A1C3JNU3</accession>
<dbReference type="AlphaFoldDB" id="A0A1C3JNU3"/>
<reference evidence="3 4" key="1">
    <citation type="submission" date="2016-06" db="EMBL/GenBank/DDBJ databases">
        <authorList>
            <person name="Rodrigo-Torres L."/>
            <person name="Arahal D.R."/>
        </authorList>
    </citation>
    <scope>NUCLEOTIDE SEQUENCE [LARGE SCALE GENOMIC DNA]</scope>
    <source>
        <strain evidence="3 4">CECT 5116</strain>
    </source>
</reference>
<proteinExistence type="predicted"/>
<keyword evidence="1" id="KW-0472">Membrane</keyword>
<keyword evidence="1" id="KW-0812">Transmembrane</keyword>